<dbReference type="PANTHER" id="PTHR14211:SF7">
    <property type="entry name" value="RIBOSOME BIOGENESIS PROTEIN NOP53"/>
    <property type="match status" value="1"/>
</dbReference>
<proteinExistence type="inferred from homology"/>
<dbReference type="EMBL" id="CCAG010013228">
    <property type="status" value="NOT_ANNOTATED_CDS"/>
    <property type="molecule type" value="Genomic_DNA"/>
</dbReference>
<dbReference type="STRING" id="37546.A0A1B0FI29"/>
<dbReference type="GO" id="GO:0006364">
    <property type="term" value="P:rRNA processing"/>
    <property type="evidence" value="ECO:0007669"/>
    <property type="project" value="TreeGrafter"/>
</dbReference>
<sequence>MSLPKRKRVSKKNKSAWRKTDIKDVEDFLEDKLRDERIGTFSEKQNEDIFHIDVIATESKRKLVTEKEKRKLNATKPMKSWKALENYSKVKDPIVKRNTVKQKKAGRDIEKEVCNPIRSRHFKANQDRAKYYEKLKERLKKRASGIPDINKDIWTDTDFRDNIPGLKDEKGWISQDLSLYVAKNIGKPIIKVHDSIRHRTTKAKNFEPPHPGLSYNPSLEDHQNIILKVMEKEENIIKEEKHLERVTTRMFKKVTPEEKEILHMKEMRSGFEDDDNEDDGSKNLQSNDDSTYETSNPPVENKKKSKQVRSKELKQKELEKKTLEKKMKKKQTVDINRIKSLKKDILEEEASLNALKKKRKKAALKKKYETKRLGRLKFIEQDEDINMPEDLTGSMRNIKQESSLLIDRFKNFQKRNMLPVSVAVGKQKTPKVKRFPRSSHKDHGISFQMLREQRIVKKKVS</sequence>
<dbReference type="InterPro" id="IPR011687">
    <property type="entry name" value="Nop53/GLTSCR2"/>
</dbReference>
<comment type="similarity">
    <text evidence="1 5">Belongs to the NOP53 family.</text>
</comment>
<accession>A0A1B0FI29</accession>
<evidence type="ECO:0000256" key="4">
    <source>
        <dbReference type="ARBA" id="ARBA00023242"/>
    </source>
</evidence>
<dbReference type="Proteomes" id="UP000092444">
    <property type="component" value="Unassembled WGS sequence"/>
</dbReference>
<evidence type="ECO:0000313" key="8">
    <source>
        <dbReference type="Proteomes" id="UP000092444"/>
    </source>
</evidence>
<dbReference type="EnsemblMetazoa" id="GMOY003437-RA">
    <property type="protein sequence ID" value="GMOY003437-PA"/>
    <property type="gene ID" value="GMOY003437"/>
</dbReference>
<name>A0A1B0FI29_GLOMM</name>
<dbReference type="PANTHER" id="PTHR14211">
    <property type="entry name" value="GLIOMA SUPPRESSOR CANDIDATE REGION GENE 2"/>
    <property type="match status" value="1"/>
</dbReference>
<evidence type="ECO:0000256" key="3">
    <source>
        <dbReference type="ARBA" id="ARBA00022517"/>
    </source>
</evidence>
<dbReference type="VEuPathDB" id="VectorBase:GMOY003437"/>
<feature type="compositionally biased region" description="Basic and acidic residues" evidence="6">
    <location>
        <begin position="309"/>
        <end position="325"/>
    </location>
</feature>
<comment type="subcellular location">
    <subcellularLocation>
        <location evidence="5">Nucleus</location>
        <location evidence="5">Nucleolus</location>
    </subcellularLocation>
    <subcellularLocation>
        <location evidence="5">Nucleus</location>
        <location evidence="5">Nucleoplasm</location>
    </subcellularLocation>
</comment>
<organism evidence="7 8">
    <name type="scientific">Glossina morsitans morsitans</name>
    <name type="common">Savannah tsetse fly</name>
    <dbReference type="NCBI Taxonomy" id="37546"/>
    <lineage>
        <taxon>Eukaryota</taxon>
        <taxon>Metazoa</taxon>
        <taxon>Ecdysozoa</taxon>
        <taxon>Arthropoda</taxon>
        <taxon>Hexapoda</taxon>
        <taxon>Insecta</taxon>
        <taxon>Pterygota</taxon>
        <taxon>Neoptera</taxon>
        <taxon>Endopterygota</taxon>
        <taxon>Diptera</taxon>
        <taxon>Brachycera</taxon>
        <taxon>Muscomorpha</taxon>
        <taxon>Hippoboscoidea</taxon>
        <taxon>Glossinidae</taxon>
        <taxon>Glossina</taxon>
    </lineage>
</organism>
<dbReference type="GO" id="GO:0005730">
    <property type="term" value="C:nucleolus"/>
    <property type="evidence" value="ECO:0007669"/>
    <property type="project" value="UniProtKB-SubCell"/>
</dbReference>
<evidence type="ECO:0000313" key="7">
    <source>
        <dbReference type="EnsemblMetazoa" id="GMOY003437-PA"/>
    </source>
</evidence>
<dbReference type="GO" id="GO:0000027">
    <property type="term" value="P:ribosomal large subunit assembly"/>
    <property type="evidence" value="ECO:0007669"/>
    <property type="project" value="UniProtKB-UniRule"/>
</dbReference>
<feature type="compositionally biased region" description="Polar residues" evidence="6">
    <location>
        <begin position="282"/>
        <end position="298"/>
    </location>
</feature>
<keyword evidence="8" id="KW-1185">Reference proteome</keyword>
<evidence type="ECO:0000256" key="5">
    <source>
        <dbReference type="PIRNR" id="PIRNR017302"/>
    </source>
</evidence>
<dbReference type="PIRSF" id="PIRSF017302">
    <property type="entry name" value="Gltscr2"/>
    <property type="match status" value="1"/>
</dbReference>
<dbReference type="AlphaFoldDB" id="A0A1B0FI29"/>
<dbReference type="EMBL" id="CCAG010013227">
    <property type="status" value="NOT_ANNOTATED_CDS"/>
    <property type="molecule type" value="Genomic_DNA"/>
</dbReference>
<protein>
    <recommendedName>
        <fullName evidence="2 5">Ribosome biogenesis protein NOP53</fullName>
    </recommendedName>
</protein>
<comment type="function">
    <text evidence="5">May play a role in ribosome biogenesis.</text>
</comment>
<reference evidence="7" key="1">
    <citation type="submission" date="2020-05" db="UniProtKB">
        <authorList>
            <consortium name="EnsemblMetazoa"/>
        </authorList>
    </citation>
    <scope>IDENTIFICATION</scope>
    <source>
        <strain evidence="7">Yale</strain>
    </source>
</reference>
<dbReference type="PhylomeDB" id="A0A1B0FI29"/>
<keyword evidence="3 5" id="KW-0690">Ribosome biogenesis</keyword>
<evidence type="ECO:0000256" key="2">
    <source>
        <dbReference type="ARBA" id="ARBA00018339"/>
    </source>
</evidence>
<feature type="region of interest" description="Disordered" evidence="6">
    <location>
        <begin position="269"/>
        <end position="326"/>
    </location>
</feature>
<evidence type="ECO:0000256" key="1">
    <source>
        <dbReference type="ARBA" id="ARBA00008838"/>
    </source>
</evidence>
<dbReference type="GO" id="GO:0005654">
    <property type="term" value="C:nucleoplasm"/>
    <property type="evidence" value="ECO:0007669"/>
    <property type="project" value="UniProtKB-SubCell"/>
</dbReference>
<evidence type="ECO:0000256" key="6">
    <source>
        <dbReference type="SAM" id="MobiDB-lite"/>
    </source>
</evidence>
<dbReference type="Pfam" id="PF07767">
    <property type="entry name" value="Nop53"/>
    <property type="match status" value="1"/>
</dbReference>
<dbReference type="GO" id="GO:0008097">
    <property type="term" value="F:5S rRNA binding"/>
    <property type="evidence" value="ECO:0007669"/>
    <property type="project" value="TreeGrafter"/>
</dbReference>
<keyword evidence="4 5" id="KW-0539">Nucleus</keyword>